<dbReference type="InterPro" id="IPR005220">
    <property type="entry name" value="CarO-like"/>
</dbReference>
<keyword evidence="4" id="KW-1185">Reference proteome</keyword>
<evidence type="ECO:0000313" key="4">
    <source>
        <dbReference type="Proteomes" id="UP000019918"/>
    </source>
</evidence>
<reference evidence="3 4" key="1">
    <citation type="submission" date="2014-02" db="EMBL/GenBank/DDBJ databases">
        <title>Draft genome of Erwinia mallotivora strain BT-MARDI, a papaya dieback pathogen.</title>
        <authorList>
            <person name="Redzuan R."/>
            <person name="Abu Bakar N."/>
            <person name="Badrun R."/>
            <person name="Mohd Raih M.F."/>
            <person name="Rozano L."/>
            <person name="Mat Amin N."/>
        </authorList>
    </citation>
    <scope>NUCLEOTIDE SEQUENCE [LARGE SCALE GENOMIC DNA]</scope>
    <source>
        <strain evidence="3 4">BT-MARDI</strain>
    </source>
</reference>
<dbReference type="EMBL" id="JFHN01000042">
    <property type="protein sequence ID" value="EXU75938.1"/>
    <property type="molecule type" value="Genomic_DNA"/>
</dbReference>
<protein>
    <submittedName>
        <fullName evidence="3">Uncharacterized protein</fullName>
    </submittedName>
</protein>
<dbReference type="AlphaFoldDB" id="A0A014N958"/>
<keyword evidence="1 2" id="KW-0732">Signal</keyword>
<name>A0A014N958_9GAMM</name>
<dbReference type="PATRIC" id="fig|69222.5.peg.1712"/>
<dbReference type="InterPro" id="IPR036700">
    <property type="entry name" value="BOBF_sf"/>
</dbReference>
<feature type="chain" id="PRO_5001473022" evidence="2">
    <location>
        <begin position="20"/>
        <end position="112"/>
    </location>
</feature>
<comment type="caution">
    <text evidence="3">The sequence shown here is derived from an EMBL/GenBank/DDBJ whole genome shotgun (WGS) entry which is preliminary data.</text>
</comment>
<dbReference type="STRING" id="69222.BG55_08325"/>
<evidence type="ECO:0000256" key="2">
    <source>
        <dbReference type="SAM" id="SignalP"/>
    </source>
</evidence>
<dbReference type="RefSeq" id="WP_034936212.1">
    <property type="nucleotide sequence ID" value="NZ_JFHN01000042.1"/>
</dbReference>
<gene>
    <name evidence="3" type="ORF">BG55_08325</name>
</gene>
<dbReference type="Pfam" id="PF04076">
    <property type="entry name" value="BOF"/>
    <property type="match status" value="1"/>
</dbReference>
<dbReference type="OrthoDB" id="6540047at2"/>
<accession>A0A014N958</accession>
<evidence type="ECO:0000256" key="1">
    <source>
        <dbReference type="ARBA" id="ARBA00022729"/>
    </source>
</evidence>
<feature type="signal peptide" evidence="2">
    <location>
        <begin position="1"/>
        <end position="19"/>
    </location>
</feature>
<dbReference type="Proteomes" id="UP000019918">
    <property type="component" value="Unassembled WGS sequence"/>
</dbReference>
<evidence type="ECO:0000313" key="3">
    <source>
        <dbReference type="EMBL" id="EXU75938.1"/>
    </source>
</evidence>
<proteinExistence type="predicted"/>
<dbReference type="PANTHER" id="PTHR36571">
    <property type="entry name" value="PROTEIN YGIW"/>
    <property type="match status" value="1"/>
</dbReference>
<dbReference type="PANTHER" id="PTHR36571:SF1">
    <property type="entry name" value="PROTEIN YGIW"/>
    <property type="match status" value="1"/>
</dbReference>
<sequence>MKRLILSTCLLALSFTSYAHDYAKSVTVKQAKSLRDNSRVTLTGKITGQAGDEDKYWLEDSTGRIKIDVDDDDWEDKNLAVGKTVRVTGDTDRDEGHTEIEVDHIQLVSTSE</sequence>
<dbReference type="SUPFAM" id="SSF101756">
    <property type="entry name" value="Hypothetical protein YgiW"/>
    <property type="match status" value="1"/>
</dbReference>
<dbReference type="NCBIfam" id="NF033674">
    <property type="entry name" value="stress_OB_fold"/>
    <property type="match status" value="1"/>
</dbReference>
<organism evidence="3 4">
    <name type="scientific">Erwinia mallotivora</name>
    <dbReference type="NCBI Taxonomy" id="69222"/>
    <lineage>
        <taxon>Bacteria</taxon>
        <taxon>Pseudomonadati</taxon>
        <taxon>Pseudomonadota</taxon>
        <taxon>Gammaproteobacteria</taxon>
        <taxon>Enterobacterales</taxon>
        <taxon>Erwiniaceae</taxon>
        <taxon>Erwinia</taxon>
    </lineage>
</organism>
<dbReference type="Gene3D" id="2.40.50.200">
    <property type="entry name" value="Bacterial OB-fold"/>
    <property type="match status" value="1"/>
</dbReference>